<sequence>MPHNVLITGGSGYLGGTLLNRLPAANIIPAENVYASVRSETQAEGVRNYGYKPLSFDLSNTAALRDAVVANRITVVYFLTDAVMHEVQVSFIKALAEVRQQTGQDVHFLHTSGAKIFSSHAHAPTDKPLLDTRPDLYDIQKAQRPVLDFFKKAVATNCIVIEEAERLGVRSYIFVPCIVYGKGEGFGNRISIQTVAIVKAAKALGIVYKVDDGKPTWPVCHVLDNTNLYIDLLRKIVADENPGYGKNGYYLASSGSVAWDDIYIAMAEGLAKRNVVSDASVVRADSETIEKIGVALGCPPEMVAVQIGGLCTLTPENGKNLGWKPKYPPEHILQAADDEVEVILEHLPK</sequence>
<keyword evidence="3" id="KW-1185">Reference proteome</keyword>
<reference evidence="2" key="1">
    <citation type="submission" date="2022-07" db="EMBL/GenBank/DDBJ databases">
        <title>Fungi with potential for degradation of polypropylene.</title>
        <authorList>
            <person name="Gostincar C."/>
        </authorList>
    </citation>
    <scope>NUCLEOTIDE SEQUENCE</scope>
    <source>
        <strain evidence="2">EXF-13287</strain>
    </source>
</reference>
<dbReference type="SUPFAM" id="SSF51735">
    <property type="entry name" value="NAD(P)-binding Rossmann-fold domains"/>
    <property type="match status" value="1"/>
</dbReference>
<dbReference type="Pfam" id="PF01370">
    <property type="entry name" value="Epimerase"/>
    <property type="match status" value="1"/>
</dbReference>
<feature type="domain" description="NAD-dependent epimerase/dehydratase" evidence="1">
    <location>
        <begin position="5"/>
        <end position="240"/>
    </location>
</feature>
<dbReference type="EMBL" id="JANBVN010000066">
    <property type="protein sequence ID" value="KAJ9151075.1"/>
    <property type="molecule type" value="Genomic_DNA"/>
</dbReference>
<dbReference type="Proteomes" id="UP001174691">
    <property type="component" value="Unassembled WGS sequence"/>
</dbReference>
<dbReference type="PANTHER" id="PTHR48079:SF6">
    <property type="entry name" value="NAD(P)-BINDING DOMAIN-CONTAINING PROTEIN-RELATED"/>
    <property type="match status" value="1"/>
</dbReference>
<name>A0AA38RMX9_9PEZI</name>
<dbReference type="InterPro" id="IPR001509">
    <property type="entry name" value="Epimerase_deHydtase"/>
</dbReference>
<dbReference type="InterPro" id="IPR036291">
    <property type="entry name" value="NAD(P)-bd_dom_sf"/>
</dbReference>
<evidence type="ECO:0000259" key="1">
    <source>
        <dbReference type="Pfam" id="PF01370"/>
    </source>
</evidence>
<dbReference type="InterPro" id="IPR051783">
    <property type="entry name" value="NAD(P)-dependent_oxidoreduct"/>
</dbReference>
<comment type="caution">
    <text evidence="2">The sequence shown here is derived from an EMBL/GenBank/DDBJ whole genome shotgun (WGS) entry which is preliminary data.</text>
</comment>
<dbReference type="AlphaFoldDB" id="A0AA38RMX9"/>
<dbReference type="Gene3D" id="3.40.50.720">
    <property type="entry name" value="NAD(P)-binding Rossmann-like Domain"/>
    <property type="match status" value="1"/>
</dbReference>
<evidence type="ECO:0000313" key="3">
    <source>
        <dbReference type="Proteomes" id="UP001174691"/>
    </source>
</evidence>
<gene>
    <name evidence="2" type="ORF">NKR19_g5023</name>
</gene>
<dbReference type="GO" id="GO:0005737">
    <property type="term" value="C:cytoplasm"/>
    <property type="evidence" value="ECO:0007669"/>
    <property type="project" value="TreeGrafter"/>
</dbReference>
<protein>
    <submittedName>
        <fullName evidence="2">NAD(P)-binding protein</fullName>
    </submittedName>
</protein>
<proteinExistence type="predicted"/>
<organism evidence="2 3">
    <name type="scientific">Coniochaeta hoffmannii</name>
    <dbReference type="NCBI Taxonomy" id="91930"/>
    <lineage>
        <taxon>Eukaryota</taxon>
        <taxon>Fungi</taxon>
        <taxon>Dikarya</taxon>
        <taxon>Ascomycota</taxon>
        <taxon>Pezizomycotina</taxon>
        <taxon>Sordariomycetes</taxon>
        <taxon>Sordariomycetidae</taxon>
        <taxon>Coniochaetales</taxon>
        <taxon>Coniochaetaceae</taxon>
        <taxon>Coniochaeta</taxon>
    </lineage>
</organism>
<evidence type="ECO:0000313" key="2">
    <source>
        <dbReference type="EMBL" id="KAJ9151075.1"/>
    </source>
</evidence>
<dbReference type="GO" id="GO:0004029">
    <property type="term" value="F:aldehyde dehydrogenase (NAD+) activity"/>
    <property type="evidence" value="ECO:0007669"/>
    <property type="project" value="TreeGrafter"/>
</dbReference>
<accession>A0AA38RMX9</accession>
<dbReference type="PANTHER" id="PTHR48079">
    <property type="entry name" value="PROTEIN YEEZ"/>
    <property type="match status" value="1"/>
</dbReference>